<dbReference type="GO" id="GO:0003677">
    <property type="term" value="F:DNA binding"/>
    <property type="evidence" value="ECO:0007669"/>
    <property type="project" value="UniProtKB-KW"/>
</dbReference>
<dbReference type="Gene3D" id="2.10.109.10">
    <property type="entry name" value="Umud Fragment, subunit A"/>
    <property type="match status" value="1"/>
</dbReference>
<protein>
    <submittedName>
        <fullName evidence="5">S24 family peptidase</fullName>
    </submittedName>
</protein>
<dbReference type="CDD" id="cd00093">
    <property type="entry name" value="HTH_XRE"/>
    <property type="match status" value="1"/>
</dbReference>
<keyword evidence="2" id="KW-0238">DNA-binding</keyword>
<dbReference type="PANTHER" id="PTHR40661:SF1">
    <property type="entry name" value="HTH CRO_C1-TYPE DOMAIN-CONTAINING PROTEIN"/>
    <property type="match status" value="1"/>
</dbReference>
<proteinExistence type="predicted"/>
<dbReference type="SUPFAM" id="SSF51306">
    <property type="entry name" value="LexA/Signal peptidase"/>
    <property type="match status" value="1"/>
</dbReference>
<accession>A0A940S4Q7</accession>
<dbReference type="InterPro" id="IPR015927">
    <property type="entry name" value="Peptidase_S24_S26A/B/C"/>
</dbReference>
<dbReference type="CDD" id="cd06529">
    <property type="entry name" value="S24_LexA-like"/>
    <property type="match status" value="1"/>
</dbReference>
<evidence type="ECO:0000256" key="2">
    <source>
        <dbReference type="ARBA" id="ARBA00023125"/>
    </source>
</evidence>
<dbReference type="Proteomes" id="UP000677537">
    <property type="component" value="Unassembled WGS sequence"/>
</dbReference>
<evidence type="ECO:0000256" key="3">
    <source>
        <dbReference type="ARBA" id="ARBA00023163"/>
    </source>
</evidence>
<sequence length="242" mass="26701">MVDEEPAAIRLRKLRERSGLSIQAVADKLGHDGRSTYASREDVKKAKGRFIKVEHALSYLPVFVGRGDPPITRDDVMALTGTETLPAVSAPDPMDDDDEGEPRQGYLVLREYDVAGAAGYGAFPNLSPGGEARIVGEWRVPRSMLPARYQGGTIAIVSVQGDSMVPELMPEERVMVDISQTFMGPEGIYLLVFDDSLLVKRLQRVGNGKLRLVSKNPDFEPLIVPASEVRIVGRIIGRWEWK</sequence>
<dbReference type="InterPro" id="IPR036286">
    <property type="entry name" value="LexA/Signal_pep-like_sf"/>
</dbReference>
<name>A0A940S4Q7_9PROT</name>
<evidence type="ECO:0000313" key="5">
    <source>
        <dbReference type="EMBL" id="MBP0492205.1"/>
    </source>
</evidence>
<evidence type="ECO:0000259" key="4">
    <source>
        <dbReference type="Pfam" id="PF00717"/>
    </source>
</evidence>
<dbReference type="RefSeq" id="WP_209371586.1">
    <property type="nucleotide sequence ID" value="NZ_JAGIZA010000003.1"/>
</dbReference>
<reference evidence="5" key="1">
    <citation type="submission" date="2021-03" db="EMBL/GenBank/DDBJ databases">
        <authorList>
            <person name="So Y."/>
        </authorList>
    </citation>
    <scope>NUCLEOTIDE SEQUENCE</scope>
    <source>
        <strain evidence="5">SG15</strain>
    </source>
</reference>
<dbReference type="AlphaFoldDB" id="A0A940S4Q7"/>
<dbReference type="InterPro" id="IPR039418">
    <property type="entry name" value="LexA-like"/>
</dbReference>
<evidence type="ECO:0000256" key="1">
    <source>
        <dbReference type="ARBA" id="ARBA00023015"/>
    </source>
</evidence>
<feature type="domain" description="Peptidase S24/S26A/S26B/S26C" evidence="4">
    <location>
        <begin position="136"/>
        <end position="236"/>
    </location>
</feature>
<comment type="caution">
    <text evidence="5">The sequence shown here is derived from an EMBL/GenBank/DDBJ whole genome shotgun (WGS) entry which is preliminary data.</text>
</comment>
<dbReference type="EMBL" id="JAGIZA010000003">
    <property type="protein sequence ID" value="MBP0492205.1"/>
    <property type="molecule type" value="Genomic_DNA"/>
</dbReference>
<keyword evidence="6" id="KW-1185">Reference proteome</keyword>
<organism evidence="5 6">
    <name type="scientific">Roseomonas indoligenes</name>
    <dbReference type="NCBI Taxonomy" id="2820811"/>
    <lineage>
        <taxon>Bacteria</taxon>
        <taxon>Pseudomonadati</taxon>
        <taxon>Pseudomonadota</taxon>
        <taxon>Alphaproteobacteria</taxon>
        <taxon>Acetobacterales</taxon>
        <taxon>Roseomonadaceae</taxon>
        <taxon>Roseomonas</taxon>
    </lineage>
</organism>
<gene>
    <name evidence="5" type="ORF">J5Y10_05365</name>
</gene>
<keyword evidence="1" id="KW-0805">Transcription regulation</keyword>
<dbReference type="PANTHER" id="PTHR40661">
    <property type="match status" value="1"/>
</dbReference>
<dbReference type="Pfam" id="PF00717">
    <property type="entry name" value="Peptidase_S24"/>
    <property type="match status" value="1"/>
</dbReference>
<keyword evidence="3" id="KW-0804">Transcription</keyword>
<evidence type="ECO:0000313" key="6">
    <source>
        <dbReference type="Proteomes" id="UP000677537"/>
    </source>
</evidence>
<dbReference type="InterPro" id="IPR001387">
    <property type="entry name" value="Cro/C1-type_HTH"/>
</dbReference>